<dbReference type="AlphaFoldDB" id="A0AA94EJG5"/>
<accession>A0AA94EJG5</accession>
<dbReference type="Proteomes" id="UP000288002">
    <property type="component" value="Unassembled WGS sequence"/>
</dbReference>
<comment type="caution">
    <text evidence="1">The sequence shown here is derived from an EMBL/GenBank/DDBJ whole genome shotgun (WGS) entry which is preliminary data.</text>
</comment>
<proteinExistence type="predicted"/>
<evidence type="ECO:0000313" key="2">
    <source>
        <dbReference type="Proteomes" id="UP000288002"/>
    </source>
</evidence>
<protein>
    <submittedName>
        <fullName evidence="1">Uncharacterized protein</fullName>
    </submittedName>
</protein>
<name>A0AA94EJG5_9PSED</name>
<reference evidence="1 2" key="1">
    <citation type="submission" date="2016-10" db="EMBL/GenBank/DDBJ databases">
        <title>Search of new enzymes for the oxidation of sulfur compounds.</title>
        <authorList>
            <person name="Novo A."/>
            <person name="Moreira I.S."/>
            <person name="Castro P.M."/>
        </authorList>
    </citation>
    <scope>NUCLEOTIDE SEQUENCE [LARGE SCALE GENOMIC DNA]</scope>
    <source>
        <strain evidence="1 2">A9</strain>
    </source>
</reference>
<evidence type="ECO:0000313" key="1">
    <source>
        <dbReference type="EMBL" id="RVD75396.1"/>
    </source>
</evidence>
<gene>
    <name evidence="1" type="ORF">A9HBioS_4754</name>
</gene>
<organism evidence="1 2">
    <name type="scientific">Pseudomonas koreensis</name>
    <dbReference type="NCBI Taxonomy" id="198620"/>
    <lineage>
        <taxon>Bacteria</taxon>
        <taxon>Pseudomonadati</taxon>
        <taxon>Pseudomonadota</taxon>
        <taxon>Gammaproteobacteria</taxon>
        <taxon>Pseudomonadales</taxon>
        <taxon>Pseudomonadaceae</taxon>
        <taxon>Pseudomonas</taxon>
    </lineage>
</organism>
<sequence>MSYLIDAPEFVSFVSFGGDSAIRVIGESASGAAGQGDLGQAISGVPLILSNRTEFVLSGDLPTQHIGTILELVSIGQALLPLLAEVVLTELIAVAYVR</sequence>
<dbReference type="EMBL" id="MKWS01000019">
    <property type="protein sequence ID" value="RVD75396.1"/>
    <property type="molecule type" value="Genomic_DNA"/>
</dbReference>